<dbReference type="InterPro" id="IPR000835">
    <property type="entry name" value="HTH_MarR-typ"/>
</dbReference>
<proteinExistence type="predicted"/>
<dbReference type="KEGG" id="eke:EK0264_06865"/>
<dbReference type="AlphaFoldDB" id="A0A7L4YLU9"/>
<evidence type="ECO:0000259" key="1">
    <source>
        <dbReference type="PROSITE" id="PS50995"/>
    </source>
</evidence>
<dbReference type="Proteomes" id="UP000463857">
    <property type="component" value="Chromosome"/>
</dbReference>
<reference evidence="2 3" key="1">
    <citation type="journal article" date="2018" name="Int. J. Syst. Evol. Microbiol.">
        <title>Epidermidibacterium keratini gen. nov., sp. nov., a member of the family Sporichthyaceae, isolated from keratin epidermis.</title>
        <authorList>
            <person name="Lee D.G."/>
            <person name="Trujillo M.E."/>
            <person name="Kang S."/>
            <person name="Nam J.J."/>
            <person name="Kim Y.J."/>
        </authorList>
    </citation>
    <scope>NUCLEOTIDE SEQUENCE [LARGE SCALE GENOMIC DNA]</scope>
    <source>
        <strain evidence="2 3">EPI-7</strain>
    </source>
</reference>
<dbReference type="SMART" id="SM00347">
    <property type="entry name" value="HTH_MARR"/>
    <property type="match status" value="1"/>
</dbReference>
<dbReference type="EMBL" id="CP047156">
    <property type="protein sequence ID" value="QHC00022.1"/>
    <property type="molecule type" value="Genomic_DNA"/>
</dbReference>
<gene>
    <name evidence="2" type="ORF">EK0264_06865</name>
</gene>
<dbReference type="InterPro" id="IPR036388">
    <property type="entry name" value="WH-like_DNA-bd_sf"/>
</dbReference>
<evidence type="ECO:0000313" key="2">
    <source>
        <dbReference type="EMBL" id="QHC00022.1"/>
    </source>
</evidence>
<dbReference type="InParanoid" id="A0A7L4YLU9"/>
<name>A0A7L4YLU9_9ACTN</name>
<keyword evidence="3" id="KW-1185">Reference proteome</keyword>
<protein>
    <submittedName>
        <fullName evidence="2">MarR family transcriptional regulator</fullName>
    </submittedName>
</protein>
<dbReference type="InterPro" id="IPR036390">
    <property type="entry name" value="WH_DNA-bd_sf"/>
</dbReference>
<dbReference type="GO" id="GO:0006950">
    <property type="term" value="P:response to stress"/>
    <property type="evidence" value="ECO:0007669"/>
    <property type="project" value="TreeGrafter"/>
</dbReference>
<dbReference type="Gene3D" id="1.10.10.10">
    <property type="entry name" value="Winged helix-like DNA-binding domain superfamily/Winged helix DNA-binding domain"/>
    <property type="match status" value="1"/>
</dbReference>
<dbReference type="InterPro" id="IPR039422">
    <property type="entry name" value="MarR/SlyA-like"/>
</dbReference>
<sequence length="162" mass="17864">MTDTATNRRPRPLTPDNLGDRLVDVLALLGPVYRKSQRLVEDNERIEGVSIGVRAVLDLLREHGPMTVPQMAREQSLSRQFVQRMTNDALAKGWVETTANPAHKRSSLIALTAAGSDLIATVVRREHQALSQTPGELTGDDIDGCIRVLDGLLRNLQHVNVD</sequence>
<dbReference type="GO" id="GO:0003700">
    <property type="term" value="F:DNA-binding transcription factor activity"/>
    <property type="evidence" value="ECO:0007669"/>
    <property type="project" value="InterPro"/>
</dbReference>
<dbReference type="PROSITE" id="PS50995">
    <property type="entry name" value="HTH_MARR_2"/>
    <property type="match status" value="1"/>
</dbReference>
<evidence type="ECO:0000313" key="3">
    <source>
        <dbReference type="Proteomes" id="UP000463857"/>
    </source>
</evidence>
<accession>A0A7L4YLU9</accession>
<dbReference type="OrthoDB" id="5511415at2"/>
<dbReference type="SUPFAM" id="SSF46785">
    <property type="entry name" value="Winged helix' DNA-binding domain"/>
    <property type="match status" value="1"/>
</dbReference>
<dbReference type="Pfam" id="PF12802">
    <property type="entry name" value="MarR_2"/>
    <property type="match status" value="1"/>
</dbReference>
<organism evidence="2 3">
    <name type="scientific">Epidermidibacterium keratini</name>
    <dbReference type="NCBI Taxonomy" id="1891644"/>
    <lineage>
        <taxon>Bacteria</taxon>
        <taxon>Bacillati</taxon>
        <taxon>Actinomycetota</taxon>
        <taxon>Actinomycetes</taxon>
        <taxon>Sporichthyales</taxon>
        <taxon>Sporichthyaceae</taxon>
        <taxon>Epidermidibacterium</taxon>
    </lineage>
</organism>
<feature type="domain" description="HTH marR-type" evidence="1">
    <location>
        <begin position="22"/>
        <end position="154"/>
    </location>
</feature>
<dbReference type="RefSeq" id="WP_159544091.1">
    <property type="nucleotide sequence ID" value="NZ_CP047156.1"/>
</dbReference>
<dbReference type="PANTHER" id="PTHR33164">
    <property type="entry name" value="TRANSCRIPTIONAL REGULATOR, MARR FAMILY"/>
    <property type="match status" value="1"/>
</dbReference>
<dbReference type="PANTHER" id="PTHR33164:SF99">
    <property type="entry name" value="MARR FAMILY REGULATORY PROTEIN"/>
    <property type="match status" value="1"/>
</dbReference>